<keyword evidence="5" id="KW-0631">Potassium channel</keyword>
<dbReference type="FunFam" id="1.20.120.350:FF:000209">
    <property type="match status" value="1"/>
</dbReference>
<accession>H3GVB5</accession>
<dbReference type="SUPFAM" id="SSF81324">
    <property type="entry name" value="Voltage-gated potassium channels"/>
    <property type="match status" value="1"/>
</dbReference>
<evidence type="ECO:0000259" key="14">
    <source>
        <dbReference type="Pfam" id="PF00520"/>
    </source>
</evidence>
<evidence type="ECO:0000256" key="7">
    <source>
        <dbReference type="ARBA" id="ARBA00022958"/>
    </source>
</evidence>
<dbReference type="PRINTS" id="PR00169">
    <property type="entry name" value="KCHANNEL"/>
</dbReference>
<dbReference type="PANTHER" id="PTHR11537:SF254">
    <property type="entry name" value="POTASSIUM VOLTAGE-GATED CHANNEL PROTEIN SHAB"/>
    <property type="match status" value="1"/>
</dbReference>
<evidence type="ECO:0000256" key="13">
    <source>
        <dbReference type="SAM" id="SignalP"/>
    </source>
</evidence>
<dbReference type="InParanoid" id="H3GVB5"/>
<dbReference type="eggNOG" id="KOG3713">
    <property type="taxonomic scope" value="Eukaryota"/>
</dbReference>
<sequence>MYIVVLSIIVFYLQTTPELQKTGERTFLCQRNIHDYCAVYEDPGCYVFKKVASSDLGITVEVTDQPLDLHCSLGDPDETCYASGVNFGSANFPLSCSDVFPSTTGVQHVCKTRLCKPPVQFLFDMEPYWVYFEFFIGISFTLEFVLRVYSHPARSRLFGDPKTLANMVILLPFYVELVEIMIGLWPAFSVVPTMPSFFTAVRVLKSLRILKLGTHIPGARVLINTTRLISSRIVIPLFFLFLGCVVSAAIFFEIERGTECFVGETCLWWGKNVLTPELSEGLPDGKRVLVQNTFLTIITDMLRSTWFSLVSFTTVGYGDLYPRTSMGRLLDILGMIFSSCYTAMPLTLVGGQFYVCYELHAQEEKRKRENGQRIKPNLADNAAIVQSLMLAFPSVRSIREKSEPAPSDEAESVPVANPNRTLAMTSMTSLKEPAELTPLPTLHVSPGARKASQYYTHSTELQITNHFFLMQKVFHETIKDISLLNRLGIQRINTTRKNSLPRTELGTLLVDIRSQEQVVETKISENMDFCVTACLNFAAMIERVLGTEKMKTQQPPVVHTNALLASADPTNSLLTSSANSRRNVMTDLLPQPLEPNQAPTMTPTIKLRSKNTSLKKMATLSKIFVSPVLQNQKWAEYSNKQSSENGVPD</sequence>
<dbReference type="Gene3D" id="1.10.287.70">
    <property type="match status" value="1"/>
</dbReference>
<keyword evidence="9" id="KW-0406">Ion transport</keyword>
<evidence type="ECO:0000256" key="3">
    <source>
        <dbReference type="ARBA" id="ARBA00022538"/>
    </source>
</evidence>
<keyword evidence="16" id="KW-1185">Reference proteome</keyword>
<evidence type="ECO:0000256" key="1">
    <source>
        <dbReference type="ARBA" id="ARBA00004141"/>
    </source>
</evidence>
<evidence type="ECO:0000256" key="10">
    <source>
        <dbReference type="ARBA" id="ARBA00023136"/>
    </source>
</evidence>
<proteinExistence type="predicted"/>
<keyword evidence="13" id="KW-0732">Signal</keyword>
<dbReference type="HOGENOM" id="CLU_512423_0_0_1"/>
<keyword evidence="10 12" id="KW-0472">Membrane</keyword>
<evidence type="ECO:0000256" key="4">
    <source>
        <dbReference type="ARBA" id="ARBA00022692"/>
    </source>
</evidence>
<comment type="subcellular location">
    <subcellularLocation>
        <location evidence="1">Membrane</location>
        <topology evidence="1">Multi-pass membrane protein</topology>
    </subcellularLocation>
</comment>
<dbReference type="AlphaFoldDB" id="H3GVB5"/>
<feature type="transmembrane region" description="Helical" evidence="12">
    <location>
        <begin position="233"/>
        <end position="252"/>
    </location>
</feature>
<dbReference type="Pfam" id="PF00520">
    <property type="entry name" value="Ion_trans"/>
    <property type="match status" value="1"/>
</dbReference>
<evidence type="ECO:0000256" key="2">
    <source>
        <dbReference type="ARBA" id="ARBA00022448"/>
    </source>
</evidence>
<keyword evidence="11" id="KW-0407">Ion channel</keyword>
<organism evidence="15 16">
    <name type="scientific">Phytophthora ramorum</name>
    <name type="common">Sudden oak death agent</name>
    <dbReference type="NCBI Taxonomy" id="164328"/>
    <lineage>
        <taxon>Eukaryota</taxon>
        <taxon>Sar</taxon>
        <taxon>Stramenopiles</taxon>
        <taxon>Oomycota</taxon>
        <taxon>Peronosporomycetes</taxon>
        <taxon>Peronosporales</taxon>
        <taxon>Peronosporaceae</taxon>
        <taxon>Phytophthora</taxon>
    </lineage>
</organism>
<keyword evidence="4 12" id="KW-0812">Transmembrane</keyword>
<dbReference type="PANTHER" id="PTHR11537">
    <property type="entry name" value="VOLTAGE-GATED POTASSIUM CHANNEL"/>
    <property type="match status" value="1"/>
</dbReference>
<keyword evidence="3" id="KW-0633">Potassium transport</keyword>
<evidence type="ECO:0000256" key="9">
    <source>
        <dbReference type="ARBA" id="ARBA00023065"/>
    </source>
</evidence>
<dbReference type="GO" id="GO:0071805">
    <property type="term" value="P:potassium ion transmembrane transport"/>
    <property type="evidence" value="ECO:0000318"/>
    <property type="project" value="GO_Central"/>
</dbReference>
<evidence type="ECO:0000313" key="15">
    <source>
        <dbReference type="EnsemblProtists" id="Phyra81258"/>
    </source>
</evidence>
<dbReference type="GO" id="GO:0005249">
    <property type="term" value="F:voltage-gated potassium channel activity"/>
    <property type="evidence" value="ECO:0007669"/>
    <property type="project" value="InterPro"/>
</dbReference>
<feature type="domain" description="Ion transport" evidence="14">
    <location>
        <begin position="126"/>
        <end position="355"/>
    </location>
</feature>
<dbReference type="VEuPathDB" id="FungiDB:KRP23_12433"/>
<feature type="signal peptide" evidence="13">
    <location>
        <begin position="1"/>
        <end position="15"/>
    </location>
</feature>
<evidence type="ECO:0000256" key="8">
    <source>
        <dbReference type="ARBA" id="ARBA00022989"/>
    </source>
</evidence>
<dbReference type="InterPro" id="IPR027359">
    <property type="entry name" value="Volt_channel_dom_sf"/>
</dbReference>
<evidence type="ECO:0000256" key="5">
    <source>
        <dbReference type="ARBA" id="ARBA00022826"/>
    </source>
</evidence>
<dbReference type="GO" id="GO:0016020">
    <property type="term" value="C:membrane"/>
    <property type="evidence" value="ECO:0000318"/>
    <property type="project" value="GO_Central"/>
</dbReference>
<dbReference type="InterPro" id="IPR005821">
    <property type="entry name" value="Ion_trans_dom"/>
</dbReference>
<dbReference type="EnsemblProtists" id="Phyra81258">
    <property type="protein sequence ID" value="Phyra81258"/>
    <property type="gene ID" value="Phyra81258"/>
</dbReference>
<keyword evidence="7" id="KW-0630">Potassium</keyword>
<dbReference type="VEuPathDB" id="FungiDB:KRP22_13075"/>
<dbReference type="GO" id="GO:0008076">
    <property type="term" value="C:voltage-gated potassium channel complex"/>
    <property type="evidence" value="ECO:0007669"/>
    <property type="project" value="InterPro"/>
</dbReference>
<name>H3GVB5_PHYRM</name>
<evidence type="ECO:0000256" key="6">
    <source>
        <dbReference type="ARBA" id="ARBA00022882"/>
    </source>
</evidence>
<feature type="transmembrane region" description="Helical" evidence="12">
    <location>
        <begin position="332"/>
        <end position="355"/>
    </location>
</feature>
<evidence type="ECO:0000256" key="11">
    <source>
        <dbReference type="ARBA" id="ARBA00023303"/>
    </source>
</evidence>
<feature type="transmembrane region" description="Helical" evidence="12">
    <location>
        <begin position="167"/>
        <end position="188"/>
    </location>
</feature>
<keyword evidence="2" id="KW-0813">Transport</keyword>
<reference evidence="16" key="1">
    <citation type="journal article" date="2006" name="Science">
        <title>Phytophthora genome sequences uncover evolutionary origins and mechanisms of pathogenesis.</title>
        <authorList>
            <person name="Tyler B.M."/>
            <person name="Tripathy S."/>
            <person name="Zhang X."/>
            <person name="Dehal P."/>
            <person name="Jiang R.H."/>
            <person name="Aerts A."/>
            <person name="Arredondo F.D."/>
            <person name="Baxter L."/>
            <person name="Bensasson D."/>
            <person name="Beynon J.L."/>
            <person name="Chapman J."/>
            <person name="Damasceno C.M."/>
            <person name="Dorrance A.E."/>
            <person name="Dou D."/>
            <person name="Dickerman A.W."/>
            <person name="Dubchak I.L."/>
            <person name="Garbelotto M."/>
            <person name="Gijzen M."/>
            <person name="Gordon S.G."/>
            <person name="Govers F."/>
            <person name="Grunwald N.J."/>
            <person name="Huang W."/>
            <person name="Ivors K.L."/>
            <person name="Jones R.W."/>
            <person name="Kamoun S."/>
            <person name="Krampis K."/>
            <person name="Lamour K.H."/>
            <person name="Lee M.K."/>
            <person name="McDonald W.H."/>
            <person name="Medina M."/>
            <person name="Meijer H.J."/>
            <person name="Nordberg E.K."/>
            <person name="Maclean D.J."/>
            <person name="Ospina-Giraldo M.D."/>
            <person name="Morris P.F."/>
            <person name="Phuntumart V."/>
            <person name="Putnam N.H."/>
            <person name="Rash S."/>
            <person name="Rose J.K."/>
            <person name="Sakihama Y."/>
            <person name="Salamov A.A."/>
            <person name="Savidor A."/>
            <person name="Scheuring C.F."/>
            <person name="Smith B.M."/>
            <person name="Sobral B.W."/>
            <person name="Terry A."/>
            <person name="Torto-Alalibo T.A."/>
            <person name="Win J."/>
            <person name="Xu Z."/>
            <person name="Zhang H."/>
            <person name="Grigoriev I.V."/>
            <person name="Rokhsar D.S."/>
            <person name="Boore J.L."/>
        </authorList>
    </citation>
    <scope>NUCLEOTIDE SEQUENCE [LARGE SCALE GENOMIC DNA]</scope>
    <source>
        <strain evidence="16">Pr102</strain>
    </source>
</reference>
<reference evidence="15" key="2">
    <citation type="submission" date="2015-06" db="UniProtKB">
        <authorList>
            <consortium name="EnsemblProtists"/>
        </authorList>
    </citation>
    <scope>IDENTIFICATION</scope>
    <source>
        <strain evidence="15">Pr102</strain>
    </source>
</reference>
<feature type="transmembrane region" description="Helical" evidence="12">
    <location>
        <begin position="128"/>
        <end position="146"/>
    </location>
</feature>
<dbReference type="InterPro" id="IPR028325">
    <property type="entry name" value="VG_K_chnl"/>
</dbReference>
<dbReference type="Proteomes" id="UP000005238">
    <property type="component" value="Unassembled WGS sequence"/>
</dbReference>
<dbReference type="Gene3D" id="1.20.120.350">
    <property type="entry name" value="Voltage-gated potassium channels. Chain C"/>
    <property type="match status" value="1"/>
</dbReference>
<dbReference type="EMBL" id="DS566055">
    <property type="status" value="NOT_ANNOTATED_CDS"/>
    <property type="molecule type" value="Genomic_DNA"/>
</dbReference>
<evidence type="ECO:0000313" key="16">
    <source>
        <dbReference type="Proteomes" id="UP000005238"/>
    </source>
</evidence>
<keyword evidence="6" id="KW-0851">Voltage-gated channel</keyword>
<feature type="chain" id="PRO_5012565106" description="Ion transport domain-containing protein" evidence="13">
    <location>
        <begin position="16"/>
        <end position="649"/>
    </location>
</feature>
<dbReference type="STRING" id="164328.H3GVB5"/>
<protein>
    <recommendedName>
        <fullName evidence="14">Ion transport domain-containing protein</fullName>
    </recommendedName>
</protein>
<dbReference type="GO" id="GO:0001508">
    <property type="term" value="P:action potential"/>
    <property type="evidence" value="ECO:0000318"/>
    <property type="project" value="GO_Central"/>
</dbReference>
<keyword evidence="8 12" id="KW-1133">Transmembrane helix</keyword>
<evidence type="ECO:0000256" key="12">
    <source>
        <dbReference type="SAM" id="Phobius"/>
    </source>
</evidence>